<dbReference type="SMART" id="SM00720">
    <property type="entry name" value="calpain_III"/>
    <property type="match status" value="1"/>
</dbReference>
<sequence>MGAATYHSPQLIRRPGAPQLPCWHRRLEAVEFPEEKTAEGLVLGHAYSLTGLEKVQHKGRVVELVRLRNPWGKIEWKGPWSDGSTEWDEIESRARRYLRVKLEDGEFWMTIQDFVRFFKRIDLCHRTPDNISEGRCSNWSLTVFRGKWEAGKTAGGSFRNVATFGKNSQYHLRLLEADNGGLCTLFVCLMQEPRDRQRNRSPYVAIGFAIYKVPKHCVGIKLSSEYLQWVRPAVRIPRYDAYREMSRHCRLPPGSYVIIPSTDEPDIEAQFLLRVFSLKRNYAEEIKEEAPIKVWTQMDNIYLLDIQFDEPFHALFDDATDLDAKGLFNILKKISSKSNAPMGQSAPNNGNVFCCCCSILSESQINVLLLPRSFSSPFRS</sequence>
<dbReference type="Ensembl" id="ENSEBUT00000009499.1">
    <property type="protein sequence ID" value="ENSEBUP00000008982.1"/>
    <property type="gene ID" value="ENSEBUG00000005814.1"/>
</dbReference>
<dbReference type="GeneTree" id="ENSGT00940000160421"/>
<dbReference type="Gene3D" id="2.60.120.380">
    <property type="match status" value="1"/>
</dbReference>
<dbReference type="InterPro" id="IPR038765">
    <property type="entry name" value="Papain-like_cys_pep_sf"/>
</dbReference>
<dbReference type="Pfam" id="PF00648">
    <property type="entry name" value="Peptidase_C2"/>
    <property type="match status" value="1"/>
</dbReference>
<proteinExistence type="inferred from homology"/>
<dbReference type="InterPro" id="IPR033883">
    <property type="entry name" value="C2_III"/>
</dbReference>
<dbReference type="InterPro" id="IPR001300">
    <property type="entry name" value="Peptidase_C2_calpain_cat"/>
</dbReference>
<organism evidence="8 9">
    <name type="scientific">Eptatretus burgeri</name>
    <name type="common">Inshore hagfish</name>
    <dbReference type="NCBI Taxonomy" id="7764"/>
    <lineage>
        <taxon>Eukaryota</taxon>
        <taxon>Metazoa</taxon>
        <taxon>Chordata</taxon>
        <taxon>Craniata</taxon>
        <taxon>Vertebrata</taxon>
        <taxon>Cyclostomata</taxon>
        <taxon>Myxini</taxon>
        <taxon>Myxiniformes</taxon>
        <taxon>Myxinidae</taxon>
        <taxon>Eptatretinae</taxon>
        <taxon>Eptatretus</taxon>
    </lineage>
</organism>
<protein>
    <recommendedName>
        <fullName evidence="7">Calpain catalytic domain-containing protein</fullName>
    </recommendedName>
</protein>
<dbReference type="GO" id="GO:0005737">
    <property type="term" value="C:cytoplasm"/>
    <property type="evidence" value="ECO:0007669"/>
    <property type="project" value="TreeGrafter"/>
</dbReference>
<evidence type="ECO:0000256" key="6">
    <source>
        <dbReference type="PROSITE-ProRule" id="PRU00239"/>
    </source>
</evidence>
<dbReference type="InterPro" id="IPR022682">
    <property type="entry name" value="Calpain_domain_III"/>
</dbReference>
<dbReference type="GO" id="GO:0006508">
    <property type="term" value="P:proteolysis"/>
    <property type="evidence" value="ECO:0007669"/>
    <property type="project" value="UniProtKB-KW"/>
</dbReference>
<evidence type="ECO:0000256" key="5">
    <source>
        <dbReference type="PIRSR" id="PIRSR622684-1"/>
    </source>
</evidence>
<evidence type="ECO:0000259" key="7">
    <source>
        <dbReference type="PROSITE" id="PS50203"/>
    </source>
</evidence>
<dbReference type="Proteomes" id="UP000694388">
    <property type="component" value="Unplaced"/>
</dbReference>
<reference evidence="8" key="1">
    <citation type="submission" date="2025-08" db="UniProtKB">
        <authorList>
            <consortium name="Ensembl"/>
        </authorList>
    </citation>
    <scope>IDENTIFICATION</scope>
</reference>
<evidence type="ECO:0000256" key="2">
    <source>
        <dbReference type="ARBA" id="ARBA00022670"/>
    </source>
</evidence>
<evidence type="ECO:0000256" key="1">
    <source>
        <dbReference type="ARBA" id="ARBA00007623"/>
    </source>
</evidence>
<evidence type="ECO:0000313" key="8">
    <source>
        <dbReference type="Ensembl" id="ENSEBUP00000008982.1"/>
    </source>
</evidence>
<feature type="domain" description="Calpain catalytic" evidence="7">
    <location>
        <begin position="33"/>
        <end position="127"/>
    </location>
</feature>
<feature type="active site" evidence="5">
    <location>
        <position position="69"/>
    </location>
</feature>
<dbReference type="PANTHER" id="PTHR10183:SF433">
    <property type="entry name" value="CALPAIN-A-RELATED"/>
    <property type="match status" value="1"/>
</dbReference>
<evidence type="ECO:0000256" key="3">
    <source>
        <dbReference type="ARBA" id="ARBA00022801"/>
    </source>
</evidence>
<dbReference type="InterPro" id="IPR022684">
    <property type="entry name" value="Calpain_cysteine_protease"/>
</dbReference>
<keyword evidence="3" id="KW-0378">Hydrolase</keyword>
<dbReference type="Pfam" id="PF01067">
    <property type="entry name" value="Calpain_III"/>
    <property type="match status" value="1"/>
</dbReference>
<evidence type="ECO:0000256" key="4">
    <source>
        <dbReference type="ARBA" id="ARBA00022807"/>
    </source>
</evidence>
<dbReference type="SUPFAM" id="SSF49758">
    <property type="entry name" value="Calpain large subunit, middle domain (domain III)"/>
    <property type="match status" value="1"/>
</dbReference>
<dbReference type="Gene3D" id="3.90.70.10">
    <property type="entry name" value="Cysteine proteinases"/>
    <property type="match status" value="1"/>
</dbReference>
<reference evidence="8" key="2">
    <citation type="submission" date="2025-09" db="UniProtKB">
        <authorList>
            <consortium name="Ensembl"/>
        </authorList>
    </citation>
    <scope>IDENTIFICATION</scope>
</reference>
<dbReference type="PRINTS" id="PR00704">
    <property type="entry name" value="CALPAIN"/>
</dbReference>
<name>A0A8C4WRK8_EPTBU</name>
<dbReference type="FunFam" id="3.90.70.10:FF:000001">
    <property type="entry name" value="Calpain-1 catalytic subunit"/>
    <property type="match status" value="1"/>
</dbReference>
<comment type="caution">
    <text evidence="6">Lacks conserved residue(s) required for the propagation of feature annotation.</text>
</comment>
<dbReference type="InterPro" id="IPR036213">
    <property type="entry name" value="Calpain_III_sf"/>
</dbReference>
<dbReference type="CDD" id="cd00214">
    <property type="entry name" value="Calpain_III"/>
    <property type="match status" value="1"/>
</dbReference>
<accession>A0A8C4WRK8</accession>
<dbReference type="InterPro" id="IPR022683">
    <property type="entry name" value="Calpain_III"/>
</dbReference>
<feature type="active site" evidence="5">
    <location>
        <position position="45"/>
    </location>
</feature>
<dbReference type="PROSITE" id="PS50203">
    <property type="entry name" value="CALPAIN_CAT"/>
    <property type="match status" value="1"/>
</dbReference>
<dbReference type="GO" id="GO:0004198">
    <property type="term" value="F:calcium-dependent cysteine-type endopeptidase activity"/>
    <property type="evidence" value="ECO:0007669"/>
    <property type="project" value="InterPro"/>
</dbReference>
<keyword evidence="2" id="KW-0645">Protease</keyword>
<dbReference type="SUPFAM" id="SSF54001">
    <property type="entry name" value="Cysteine proteinases"/>
    <property type="match status" value="1"/>
</dbReference>
<dbReference type="PANTHER" id="PTHR10183">
    <property type="entry name" value="CALPAIN"/>
    <property type="match status" value="1"/>
</dbReference>
<keyword evidence="4" id="KW-0788">Thiol protease</keyword>
<comment type="similarity">
    <text evidence="1">Belongs to the peptidase C2 family.</text>
</comment>
<dbReference type="AlphaFoldDB" id="A0A8C4WRK8"/>
<keyword evidence="9" id="KW-1185">Reference proteome</keyword>
<evidence type="ECO:0000313" key="9">
    <source>
        <dbReference type="Proteomes" id="UP000694388"/>
    </source>
</evidence>